<keyword evidence="2" id="KW-1185">Reference proteome</keyword>
<reference evidence="1 2" key="1">
    <citation type="journal article" date="2020" name="ISME J.">
        <title>Comparative genomics reveals insights into cyanobacterial evolution and habitat adaptation.</title>
        <authorList>
            <person name="Chen M.Y."/>
            <person name="Teng W.K."/>
            <person name="Zhao L."/>
            <person name="Hu C.X."/>
            <person name="Zhou Y.K."/>
            <person name="Han B.P."/>
            <person name="Song L.R."/>
            <person name="Shu W.S."/>
        </authorList>
    </citation>
    <scope>NUCLEOTIDE SEQUENCE [LARGE SCALE GENOMIC DNA]</scope>
    <source>
        <strain evidence="1 2">FACHB-130</strain>
    </source>
</reference>
<organism evidence="1 2">
    <name type="scientific">Nostoc spongiaeforme FACHB-130</name>
    <dbReference type="NCBI Taxonomy" id="1357510"/>
    <lineage>
        <taxon>Bacteria</taxon>
        <taxon>Bacillati</taxon>
        <taxon>Cyanobacteriota</taxon>
        <taxon>Cyanophyceae</taxon>
        <taxon>Nostocales</taxon>
        <taxon>Nostocaceae</taxon>
        <taxon>Nostoc</taxon>
    </lineage>
</organism>
<dbReference type="RefSeq" id="WP_190967190.1">
    <property type="nucleotide sequence ID" value="NZ_JACJTB010000006.1"/>
</dbReference>
<gene>
    <name evidence="1" type="ORF">H6G74_08240</name>
</gene>
<evidence type="ECO:0000313" key="1">
    <source>
        <dbReference type="EMBL" id="MBD2594318.1"/>
    </source>
</evidence>
<evidence type="ECO:0000313" key="2">
    <source>
        <dbReference type="Proteomes" id="UP000603457"/>
    </source>
</evidence>
<comment type="caution">
    <text evidence="1">The sequence shown here is derived from an EMBL/GenBank/DDBJ whole genome shotgun (WGS) entry which is preliminary data.</text>
</comment>
<sequence>MLRFRRCLECYTFCSVARASTAIGVSPIIKEIVQKQAHSTRLTLKEVILMGMLAIDKLDDQNRQELADQVHKMQVDGEI</sequence>
<dbReference type="Proteomes" id="UP000603457">
    <property type="component" value="Unassembled WGS sequence"/>
</dbReference>
<name>A0ABR8FTF5_9NOSO</name>
<protein>
    <submittedName>
        <fullName evidence="1">Uncharacterized protein</fullName>
    </submittedName>
</protein>
<proteinExistence type="predicted"/>
<accession>A0ABR8FTF5</accession>
<dbReference type="EMBL" id="JACJTB010000006">
    <property type="protein sequence ID" value="MBD2594318.1"/>
    <property type="molecule type" value="Genomic_DNA"/>
</dbReference>